<dbReference type="STRING" id="571913.VV02_24265"/>
<accession>A0A0K1JNU7</accession>
<proteinExistence type="predicted"/>
<gene>
    <name evidence="2" type="ORF">VV02_24265</name>
</gene>
<keyword evidence="3" id="KW-1185">Reference proteome</keyword>
<evidence type="ECO:0000313" key="2">
    <source>
        <dbReference type="EMBL" id="AKU18240.1"/>
    </source>
</evidence>
<dbReference type="RefSeq" id="WP_052595822.1">
    <property type="nucleotide sequence ID" value="NZ_CP011112.1"/>
</dbReference>
<evidence type="ECO:0000256" key="1">
    <source>
        <dbReference type="SAM" id="SignalP"/>
    </source>
</evidence>
<dbReference type="KEGG" id="lmoi:VV02_24265"/>
<keyword evidence="1" id="KW-0732">Signal</keyword>
<dbReference type="Proteomes" id="UP000066480">
    <property type="component" value="Chromosome"/>
</dbReference>
<evidence type="ECO:0000313" key="3">
    <source>
        <dbReference type="Proteomes" id="UP000066480"/>
    </source>
</evidence>
<feature type="signal peptide" evidence="1">
    <location>
        <begin position="1"/>
        <end position="29"/>
    </location>
</feature>
<protein>
    <submittedName>
        <fullName evidence="2">Uncharacterized protein</fullName>
    </submittedName>
</protein>
<dbReference type="EMBL" id="CP011112">
    <property type="protein sequence ID" value="AKU18240.1"/>
    <property type="molecule type" value="Genomic_DNA"/>
</dbReference>
<dbReference type="AlphaFoldDB" id="A0A0K1JNU7"/>
<feature type="chain" id="PRO_5005461461" evidence="1">
    <location>
        <begin position="30"/>
        <end position="252"/>
    </location>
</feature>
<name>A0A0K1JNU7_9MICO</name>
<reference evidence="2 3" key="1">
    <citation type="submission" date="2015-03" db="EMBL/GenBank/DDBJ databases">
        <title>Luteipulveratus halotolerans sp. nov., a novel actinobacterium (Dermacoccaceae) from Sarawak, Malaysia.</title>
        <authorList>
            <person name="Juboi H."/>
            <person name="Basik A."/>
            <person name="Shamsul S.S."/>
            <person name="Arnold P."/>
            <person name="Schmitt E.K."/>
            <person name="Sanglier J.-J."/>
            <person name="Yeo T."/>
        </authorList>
    </citation>
    <scope>NUCLEOTIDE SEQUENCE [LARGE SCALE GENOMIC DNA]</scope>
    <source>
        <strain evidence="2 3">MN07-A0370</strain>
    </source>
</reference>
<organism evidence="2 3">
    <name type="scientific">Luteipulveratus mongoliensis</name>
    <dbReference type="NCBI Taxonomy" id="571913"/>
    <lineage>
        <taxon>Bacteria</taxon>
        <taxon>Bacillati</taxon>
        <taxon>Actinomycetota</taxon>
        <taxon>Actinomycetes</taxon>
        <taxon>Micrococcales</taxon>
        <taxon>Dermacoccaceae</taxon>
        <taxon>Luteipulveratus</taxon>
    </lineage>
</organism>
<dbReference type="OrthoDB" id="5148804at2"/>
<sequence>MRHRVGVRRALGSAVAAGLLVAAAAAVRADSPRPVVATGTLSVAAPKVVVIAPQRTDALALRHAPARTTGPGMTTPGTYLAAEPDATGAFEVIERIRLTHAVSKVVLRRPVLPNLPGLQGVRPTVTTLQAQSGSQPVALPTSALGSGSTIVRLPAPARDLSLRYRLQAATTRSTPAPIGRVLVGLAPITTGATGAVMIDVVGAGIRNLVCPQLDVTAQVCGVQRGQTWSAGPLARDQSAVIAQVDLPSPGGS</sequence>